<protein>
    <recommendedName>
        <fullName evidence="6">Cytochrome c biogenesis protein CcsB</fullName>
    </recommendedName>
</protein>
<evidence type="ECO:0000259" key="8">
    <source>
        <dbReference type="Pfam" id="PF05140"/>
    </source>
</evidence>
<dbReference type="GO" id="GO:0042651">
    <property type="term" value="C:thylakoid membrane"/>
    <property type="evidence" value="ECO:0007669"/>
    <property type="project" value="UniProtKB-UniRule"/>
</dbReference>
<keyword evidence="6" id="KW-0793">Thylakoid</keyword>
<comment type="similarity">
    <text evidence="6">Belongs to the Ccs1/CcsB family.</text>
</comment>
<geneLocation type="plastid" evidence="9"/>
<organism evidence="9">
    <name type="scientific">Porolithon onkodes</name>
    <dbReference type="NCBI Taxonomy" id="231751"/>
    <lineage>
        <taxon>Eukaryota</taxon>
        <taxon>Rhodophyta</taxon>
        <taxon>Florideophyceae</taxon>
        <taxon>Corallinophycidae</taxon>
        <taxon>Corallinales</taxon>
        <taxon>Porolithaceae</taxon>
        <taxon>Porolithon</taxon>
    </lineage>
</organism>
<dbReference type="GO" id="GO:0017004">
    <property type="term" value="P:cytochrome complex assembly"/>
    <property type="evidence" value="ECO:0007669"/>
    <property type="project" value="UniProtKB-UniRule"/>
</dbReference>
<dbReference type="PANTHER" id="PTHR31566:SF0">
    <property type="entry name" value="CYTOCHROME C BIOGENESIS PROTEIN CCS1, CHLOROPLASTIC"/>
    <property type="match status" value="1"/>
</dbReference>
<sequence>MSFKSILWKGLKWMSNLYFSISLLLFLALISILGTLIEQDQSLNYYKQHYPIDKPVLYFITWKKIIFLGLNHLYSTYWFLLILLLFFCSLIMCTFSTQLPVLKYSKQWIFLYNHESLDKKPMNYSMNSSSFINFIYILNIQNYFIFHKGQGVYAYKGLLGKVAPIFVHFSIIISFIGFILRMTSGWVVQEIVPSGEIFHLQNIITSGYLSIVPSRLVGKVNDFFITLNDDQSIKQFFSNISLLNSQGRVLFRSYISVNHPLKFQGMTIYQTDWQINALRLSIGSNQEIVRRLNKIQANNQVNNSVWSCDLVFHNGKQISIIISNLRNTISIYDAKGFLITTTEYGQWNIIYGVPILFKDLLVSTGLQVKTDPGLVISYMGFSVLIVSIFISYISYSQIWANHNKRILKFSGQTSRALIFYENEMSQIYKQCNYLS</sequence>
<feature type="transmembrane region" description="Helical" evidence="7">
    <location>
        <begin position="80"/>
        <end position="102"/>
    </location>
</feature>
<feature type="transmembrane region" description="Helical" evidence="7">
    <location>
        <begin position="158"/>
        <end position="180"/>
    </location>
</feature>
<evidence type="ECO:0000256" key="3">
    <source>
        <dbReference type="ARBA" id="ARBA00022748"/>
    </source>
</evidence>
<dbReference type="EMBL" id="KY212106">
    <property type="protein sequence ID" value="ASB29628.1"/>
    <property type="molecule type" value="Genomic_DNA"/>
</dbReference>
<keyword evidence="4 6" id="KW-1133">Transmembrane helix</keyword>
<name>A0A2Z2KRZ6_9FLOR</name>
<comment type="function">
    <text evidence="6">Required during biogenesis of c-type cytochromes (cytochrome c6 and cytochrome f) at the step of heme attachment.</text>
</comment>
<feature type="transmembrane region" description="Helical" evidence="7">
    <location>
        <begin position="374"/>
        <end position="395"/>
    </location>
</feature>
<evidence type="ECO:0000256" key="5">
    <source>
        <dbReference type="ARBA" id="ARBA00023136"/>
    </source>
</evidence>
<dbReference type="GeneID" id="37507527"/>
<comment type="subcellular location">
    <subcellularLocation>
        <location evidence="6">Cellular thylakoid membrane</location>
        <topology evidence="6">Multi-pass membrane protein</topology>
    </subcellularLocation>
    <subcellularLocation>
        <location evidence="1">Membrane</location>
        <topology evidence="1">Multi-pass membrane protein</topology>
    </subcellularLocation>
</comment>
<dbReference type="HAMAP" id="MF_01392">
    <property type="entry name" value="CytC_Ccs1"/>
    <property type="match status" value="1"/>
</dbReference>
<dbReference type="RefSeq" id="YP_009502026.1">
    <property type="nucleotide sequence ID" value="NC_038144.1"/>
</dbReference>
<accession>A0A2Z2KRZ6</accession>
<evidence type="ECO:0000256" key="2">
    <source>
        <dbReference type="ARBA" id="ARBA00022692"/>
    </source>
</evidence>
<dbReference type="InterPro" id="IPR007816">
    <property type="entry name" value="ResB-like_domain"/>
</dbReference>
<dbReference type="Pfam" id="PF05140">
    <property type="entry name" value="ResB"/>
    <property type="match status" value="2"/>
</dbReference>
<feature type="transmembrane region" description="Helical" evidence="7">
    <location>
        <begin position="17"/>
        <end position="36"/>
    </location>
</feature>
<keyword evidence="9" id="KW-0934">Plastid</keyword>
<keyword evidence="5 6" id="KW-0472">Membrane</keyword>
<feature type="transmembrane region" description="Helical" evidence="7">
    <location>
        <begin position="123"/>
        <end position="146"/>
    </location>
</feature>
<dbReference type="AlphaFoldDB" id="A0A2Z2KRZ6"/>
<dbReference type="InterPro" id="IPR023494">
    <property type="entry name" value="Cyt_c_bgen_Ccs1/CcsB/ResB"/>
</dbReference>
<gene>
    <name evidence="6 9" type="primary">ccs1</name>
    <name evidence="6" type="synonym">ccsB</name>
</gene>
<feature type="domain" description="ResB-like" evidence="8">
    <location>
        <begin position="19"/>
        <end position="282"/>
    </location>
</feature>
<comment type="subunit">
    <text evidence="6">May interact with CcsA.</text>
</comment>
<feature type="domain" description="ResB-like" evidence="8">
    <location>
        <begin position="291"/>
        <end position="403"/>
    </location>
</feature>
<evidence type="ECO:0000256" key="7">
    <source>
        <dbReference type="SAM" id="Phobius"/>
    </source>
</evidence>
<keyword evidence="2 6" id="KW-0812">Transmembrane</keyword>
<keyword evidence="3 6" id="KW-0201">Cytochrome c-type biogenesis</keyword>
<evidence type="ECO:0000256" key="4">
    <source>
        <dbReference type="ARBA" id="ARBA00022989"/>
    </source>
</evidence>
<reference evidence="9" key="1">
    <citation type="submission" date="2016-11" db="EMBL/GenBank/DDBJ databases">
        <title>Complete organellar and ribosomal genomic analysis of the lectotype specimen of the reef forming species Porolithon onkodes (Heydrich) Foslie.</title>
        <authorList>
            <person name="Hughey J.R."/>
            <person name="Gabrielson P.W."/>
        </authorList>
    </citation>
    <scope>NUCLEOTIDE SEQUENCE</scope>
</reference>
<evidence type="ECO:0000256" key="6">
    <source>
        <dbReference type="HAMAP-Rule" id="MF_01392"/>
    </source>
</evidence>
<proteinExistence type="inferred from homology"/>
<evidence type="ECO:0000256" key="1">
    <source>
        <dbReference type="ARBA" id="ARBA00004141"/>
    </source>
</evidence>
<dbReference type="PANTHER" id="PTHR31566">
    <property type="entry name" value="CYTOCHROME C BIOGENESIS PROTEIN CCS1, CHLOROPLASTIC"/>
    <property type="match status" value="1"/>
</dbReference>
<evidence type="ECO:0000313" key="9">
    <source>
        <dbReference type="EMBL" id="ASB29628.1"/>
    </source>
</evidence>